<dbReference type="PRINTS" id="PR00463">
    <property type="entry name" value="EP450I"/>
</dbReference>
<comment type="cofactor">
    <cofactor evidence="1 8">
        <name>heme</name>
        <dbReference type="ChEBI" id="CHEBI:30413"/>
    </cofactor>
</comment>
<comment type="caution">
    <text evidence="11">The sequence shown here is derived from an EMBL/GenBank/DDBJ whole genome shotgun (WGS) entry which is preliminary data.</text>
</comment>
<evidence type="ECO:0000256" key="4">
    <source>
        <dbReference type="ARBA" id="ARBA00022723"/>
    </source>
</evidence>
<organism evidence="11 12">
    <name type="scientific">Phomopsis amygdali</name>
    <name type="common">Fusicoccum amygdali</name>
    <dbReference type="NCBI Taxonomy" id="1214568"/>
    <lineage>
        <taxon>Eukaryota</taxon>
        <taxon>Fungi</taxon>
        <taxon>Dikarya</taxon>
        <taxon>Ascomycota</taxon>
        <taxon>Pezizomycotina</taxon>
        <taxon>Sordariomycetes</taxon>
        <taxon>Sordariomycetidae</taxon>
        <taxon>Diaporthales</taxon>
        <taxon>Diaporthaceae</taxon>
        <taxon>Diaporthe</taxon>
    </lineage>
</organism>
<keyword evidence="12" id="KW-1185">Reference proteome</keyword>
<keyword evidence="10" id="KW-0472">Membrane</keyword>
<evidence type="ECO:0000256" key="1">
    <source>
        <dbReference type="ARBA" id="ARBA00001971"/>
    </source>
</evidence>
<evidence type="ECO:0000313" key="12">
    <source>
        <dbReference type="Proteomes" id="UP001265746"/>
    </source>
</evidence>
<evidence type="ECO:0000256" key="9">
    <source>
        <dbReference type="RuleBase" id="RU000461"/>
    </source>
</evidence>
<dbReference type="PANTHER" id="PTHR24305">
    <property type="entry name" value="CYTOCHROME P450"/>
    <property type="match status" value="1"/>
</dbReference>
<evidence type="ECO:0000256" key="6">
    <source>
        <dbReference type="ARBA" id="ARBA00023004"/>
    </source>
</evidence>
<keyword evidence="10" id="KW-1133">Transmembrane helix</keyword>
<dbReference type="InterPro" id="IPR036396">
    <property type="entry name" value="Cyt_P450_sf"/>
</dbReference>
<accession>A0AAD9W200</accession>
<dbReference type="Gene3D" id="1.10.630.10">
    <property type="entry name" value="Cytochrome P450"/>
    <property type="match status" value="1"/>
</dbReference>
<dbReference type="CDD" id="cd11058">
    <property type="entry name" value="CYP60B-like"/>
    <property type="match status" value="1"/>
</dbReference>
<protein>
    <submittedName>
        <fullName evidence="11">Uncharacterized protein</fullName>
    </submittedName>
</protein>
<dbReference type="Proteomes" id="UP001265746">
    <property type="component" value="Unassembled WGS sequence"/>
</dbReference>
<dbReference type="GO" id="GO:0004497">
    <property type="term" value="F:monooxygenase activity"/>
    <property type="evidence" value="ECO:0007669"/>
    <property type="project" value="UniProtKB-KW"/>
</dbReference>
<evidence type="ECO:0000256" key="7">
    <source>
        <dbReference type="ARBA" id="ARBA00023033"/>
    </source>
</evidence>
<dbReference type="AlphaFoldDB" id="A0AAD9W200"/>
<dbReference type="InterPro" id="IPR001128">
    <property type="entry name" value="Cyt_P450"/>
</dbReference>
<dbReference type="GO" id="GO:0020037">
    <property type="term" value="F:heme binding"/>
    <property type="evidence" value="ECO:0007669"/>
    <property type="project" value="InterPro"/>
</dbReference>
<keyword evidence="3 8" id="KW-0349">Heme</keyword>
<comment type="similarity">
    <text evidence="2 9">Belongs to the cytochrome P450 family.</text>
</comment>
<dbReference type="GO" id="GO:0016705">
    <property type="term" value="F:oxidoreductase activity, acting on paired donors, with incorporation or reduction of molecular oxygen"/>
    <property type="evidence" value="ECO:0007669"/>
    <property type="project" value="InterPro"/>
</dbReference>
<evidence type="ECO:0000256" key="3">
    <source>
        <dbReference type="ARBA" id="ARBA00022617"/>
    </source>
</evidence>
<gene>
    <name evidence="11" type="ORF">N8I77_007512</name>
</gene>
<sequence length="571" mass="64479">MSHDNNVDVDTPLTPTFIVIMLPTDYAAVGGIVTVAILIYSFLRLLYNAFLHPLSGFPGPLIYRTSRLPYLYHMARGDLTFTLLPLHEKYGPVIRIAPDELSFTHPDAWKDIYGHRVGNNHNVLELPKARRFYRTRGTLPNIISEEDRAHHGLVRRVLSHGFSDQNLRARESVITGYADTLIRQLRRFSVSSADEEAAAPARRIPMNLTAWYNWVTVDIISHLTFGEPSGCLDRAERDPWIEAMNGTVLDFIPLQILAYLGFDGLINRLLRAFMNTNRNHRTCTRNSTTLKKIHSCGDSAGSELTISMDDIDRKLTKNPVVTMADPDLVEKILQKKDAWNLSDDEILGNAAALLIAGSETTATLLAGLTYLLCKHPQVMEKLKQEVRSRFASDSEITLTSVLELKYLLACLDEALRLYPPVPIGPLRTVPEGSGGVTIAGHVVPGGTDVAVWHWPMFHYSKHWERPMEYRPERFLQEDSAGPRYAGDMNYTNNTGLYSADRLDLLQPFNVGPRNCLGRNLAYSEMRLVLARMILNFDMELVEPETDWIGKQRADFLWRKGPLPVYLSPVNL</sequence>
<dbReference type="Pfam" id="PF00067">
    <property type="entry name" value="p450"/>
    <property type="match status" value="1"/>
</dbReference>
<keyword evidence="7 9" id="KW-0503">Monooxygenase</keyword>
<dbReference type="InterPro" id="IPR050121">
    <property type="entry name" value="Cytochrome_P450_monoxygenase"/>
</dbReference>
<evidence type="ECO:0000256" key="8">
    <source>
        <dbReference type="PIRSR" id="PIRSR602401-1"/>
    </source>
</evidence>
<dbReference type="GO" id="GO:0005506">
    <property type="term" value="F:iron ion binding"/>
    <property type="evidence" value="ECO:0007669"/>
    <property type="project" value="InterPro"/>
</dbReference>
<dbReference type="EMBL" id="JAUJFL010000004">
    <property type="protein sequence ID" value="KAK2604599.1"/>
    <property type="molecule type" value="Genomic_DNA"/>
</dbReference>
<reference evidence="11" key="1">
    <citation type="submission" date="2023-06" db="EMBL/GenBank/DDBJ databases">
        <authorList>
            <person name="Noh H."/>
        </authorList>
    </citation>
    <scope>NUCLEOTIDE SEQUENCE</scope>
    <source>
        <strain evidence="11">DUCC20226</strain>
    </source>
</reference>
<keyword evidence="5 9" id="KW-0560">Oxidoreductase</keyword>
<evidence type="ECO:0000256" key="10">
    <source>
        <dbReference type="SAM" id="Phobius"/>
    </source>
</evidence>
<keyword evidence="4 8" id="KW-0479">Metal-binding</keyword>
<evidence type="ECO:0000256" key="5">
    <source>
        <dbReference type="ARBA" id="ARBA00023002"/>
    </source>
</evidence>
<dbReference type="PROSITE" id="PS00086">
    <property type="entry name" value="CYTOCHROME_P450"/>
    <property type="match status" value="1"/>
</dbReference>
<keyword evidence="10" id="KW-0812">Transmembrane</keyword>
<keyword evidence="6 8" id="KW-0408">Iron</keyword>
<feature type="transmembrane region" description="Helical" evidence="10">
    <location>
        <begin position="26"/>
        <end position="47"/>
    </location>
</feature>
<evidence type="ECO:0000256" key="2">
    <source>
        <dbReference type="ARBA" id="ARBA00010617"/>
    </source>
</evidence>
<feature type="binding site" description="axial binding residue" evidence="8">
    <location>
        <position position="515"/>
    </location>
    <ligand>
        <name>heme</name>
        <dbReference type="ChEBI" id="CHEBI:30413"/>
    </ligand>
    <ligandPart>
        <name>Fe</name>
        <dbReference type="ChEBI" id="CHEBI:18248"/>
    </ligandPart>
</feature>
<dbReference type="InterPro" id="IPR017972">
    <property type="entry name" value="Cyt_P450_CS"/>
</dbReference>
<dbReference type="SUPFAM" id="SSF48264">
    <property type="entry name" value="Cytochrome P450"/>
    <property type="match status" value="1"/>
</dbReference>
<evidence type="ECO:0000313" key="11">
    <source>
        <dbReference type="EMBL" id="KAK2604599.1"/>
    </source>
</evidence>
<name>A0AAD9W200_PHOAM</name>
<dbReference type="PRINTS" id="PR00385">
    <property type="entry name" value="P450"/>
</dbReference>
<dbReference type="PANTHER" id="PTHR24305:SF230">
    <property type="entry name" value="P450, PUTATIVE (EUROFUNG)-RELATED"/>
    <property type="match status" value="1"/>
</dbReference>
<proteinExistence type="inferred from homology"/>
<dbReference type="InterPro" id="IPR002401">
    <property type="entry name" value="Cyt_P450_E_grp-I"/>
</dbReference>